<dbReference type="SMART" id="SM00387">
    <property type="entry name" value="HATPase_c"/>
    <property type="match status" value="1"/>
</dbReference>
<dbReference type="PROSITE" id="PS50109">
    <property type="entry name" value="HIS_KIN"/>
    <property type="match status" value="1"/>
</dbReference>
<evidence type="ECO:0000256" key="1">
    <source>
        <dbReference type="ARBA" id="ARBA00000085"/>
    </source>
</evidence>
<feature type="domain" description="Histidine kinase" evidence="7">
    <location>
        <begin position="380"/>
        <end position="601"/>
    </location>
</feature>
<dbReference type="Pfam" id="PF00072">
    <property type="entry name" value="Response_reg"/>
    <property type="match status" value="1"/>
</dbReference>
<keyword evidence="6" id="KW-0812">Transmembrane</keyword>
<dbReference type="InterPro" id="IPR003594">
    <property type="entry name" value="HATPase_dom"/>
</dbReference>
<feature type="coiled-coil region" evidence="5">
    <location>
        <begin position="342"/>
        <end position="373"/>
    </location>
</feature>
<keyword evidence="5" id="KW-0175">Coiled coil</keyword>
<dbReference type="Gene3D" id="3.30.565.10">
    <property type="entry name" value="Histidine kinase-like ATPase, C-terminal domain"/>
    <property type="match status" value="1"/>
</dbReference>
<dbReference type="Gene3D" id="1.10.287.130">
    <property type="match status" value="1"/>
</dbReference>
<dbReference type="InterPro" id="IPR005467">
    <property type="entry name" value="His_kinase_dom"/>
</dbReference>
<dbReference type="Gene3D" id="3.40.50.2300">
    <property type="match status" value="1"/>
</dbReference>
<dbReference type="InterPro" id="IPR011990">
    <property type="entry name" value="TPR-like_helical_dom_sf"/>
</dbReference>
<evidence type="ECO:0000256" key="6">
    <source>
        <dbReference type="SAM" id="Phobius"/>
    </source>
</evidence>
<dbReference type="SUPFAM" id="SSF55874">
    <property type="entry name" value="ATPase domain of HSP90 chaperone/DNA topoisomerase II/histidine kinase"/>
    <property type="match status" value="1"/>
</dbReference>
<sequence length="751" mass="84864">MSKVGFTYKILAPFLIFFLLSRVAFGMQTNQDSIASVIRHCQEAKLNIATQNFDKAIDNLTEANFLVSNINNNQLKGGVLQTFVFLYYAVKNYEKADSENIKAITLFQKNDDKLSLAKAYTMQGLILTQTGRFNQAEGYFNDADELFTQLNDEQTQSNVLIGLGVLELKRGNPKRAVNYFDAGIPLYDNFHLTYQEAYAQLNKADALLQLENEVGYQNIVLAKQAYKKALAIIDTNSYASLKIESYNTAYQIAKKDNNLKEAQENLIIYTTKKDSIFKEYIKTSSRALDIESNLGDLNQIIEEQKNDLDKKKKSLNFGKMTNGLSIALIVILSLLTLSLYKNNNLRAKANELLQDKNNELQLAKEKAEKASLAKAQFLSTITHELRTPLYAVTGLTHLLMEENPKEYQKEHLNSLKFSGEYLLSLINNILDLNKLEANKVEVEKTTFNLKKRINDVLIALKKSADDKKTKLHLEFDDSVPDRLVGDPLKLSQILINLIGNSVKFTQNGDVYVRVKKLDLSKNKVMLHFEVEDNGVGISKKKQKSIFETFSQGSLQINRKFGGTGLGLSIVKNLLELMNSKIQLESDLGKGSKFWFNINFLVSDNSVEVDTAADRGLEVDLESLVNKKVLVVEDNKINQMITKKILEKNKMVCMVADNGMEAVKLVKNNKYDVVLMDIHMPGISGIEATQKIRAFDTTLPIIALTAVTIDENLDDFYQAGFNEIIPKPFKPEEFFEKIYKVIHFKLEPGDSN</sequence>
<dbReference type="SUPFAM" id="SSF52172">
    <property type="entry name" value="CheY-like"/>
    <property type="match status" value="1"/>
</dbReference>
<organism evidence="9 10">
    <name type="scientific">Ulvibacter litoralis</name>
    <dbReference type="NCBI Taxonomy" id="227084"/>
    <lineage>
        <taxon>Bacteria</taxon>
        <taxon>Pseudomonadati</taxon>
        <taxon>Bacteroidota</taxon>
        <taxon>Flavobacteriia</taxon>
        <taxon>Flavobacteriales</taxon>
        <taxon>Flavobacteriaceae</taxon>
        <taxon>Ulvibacter</taxon>
    </lineage>
</organism>
<dbReference type="CDD" id="cd17546">
    <property type="entry name" value="REC_hyHK_CKI1_RcsC-like"/>
    <property type="match status" value="1"/>
</dbReference>
<feature type="transmembrane region" description="Helical" evidence="6">
    <location>
        <begin position="320"/>
        <end position="340"/>
    </location>
</feature>
<dbReference type="InterPro" id="IPR003661">
    <property type="entry name" value="HisK_dim/P_dom"/>
</dbReference>
<dbReference type="SMART" id="SM00028">
    <property type="entry name" value="TPR"/>
    <property type="match status" value="3"/>
</dbReference>
<dbReference type="InterPro" id="IPR036097">
    <property type="entry name" value="HisK_dim/P_sf"/>
</dbReference>
<dbReference type="CDD" id="cd16922">
    <property type="entry name" value="HATPase_EvgS-ArcB-TorS-like"/>
    <property type="match status" value="1"/>
</dbReference>
<feature type="coiled-coil region" evidence="5">
    <location>
        <begin position="252"/>
        <end position="314"/>
    </location>
</feature>
<dbReference type="SUPFAM" id="SSF48452">
    <property type="entry name" value="TPR-like"/>
    <property type="match status" value="1"/>
</dbReference>
<keyword evidence="3 4" id="KW-0597">Phosphoprotein</keyword>
<accession>A0A1G7GK44</accession>
<dbReference type="AlphaFoldDB" id="A0A1G7GK44"/>
<dbReference type="PANTHER" id="PTHR45339:SF5">
    <property type="entry name" value="HISTIDINE KINASE"/>
    <property type="match status" value="1"/>
</dbReference>
<reference evidence="9 10" key="1">
    <citation type="submission" date="2016-10" db="EMBL/GenBank/DDBJ databases">
        <authorList>
            <person name="de Groot N.N."/>
        </authorList>
    </citation>
    <scope>NUCLEOTIDE SEQUENCE [LARGE SCALE GENOMIC DNA]</scope>
    <source>
        <strain evidence="9 10">DSM 16195</strain>
    </source>
</reference>
<keyword evidence="10" id="KW-1185">Reference proteome</keyword>
<dbReference type="Pfam" id="PF00512">
    <property type="entry name" value="HisKA"/>
    <property type="match status" value="1"/>
</dbReference>
<dbReference type="SMART" id="SM00388">
    <property type="entry name" value="HisKA"/>
    <property type="match status" value="1"/>
</dbReference>
<dbReference type="GO" id="GO:0000155">
    <property type="term" value="F:phosphorelay sensor kinase activity"/>
    <property type="evidence" value="ECO:0007669"/>
    <property type="project" value="InterPro"/>
</dbReference>
<feature type="domain" description="Response regulatory" evidence="8">
    <location>
        <begin position="627"/>
        <end position="741"/>
    </location>
</feature>
<dbReference type="Pfam" id="PF02518">
    <property type="entry name" value="HATPase_c"/>
    <property type="match status" value="1"/>
</dbReference>
<evidence type="ECO:0000259" key="8">
    <source>
        <dbReference type="PROSITE" id="PS50110"/>
    </source>
</evidence>
<dbReference type="InterPro" id="IPR019734">
    <property type="entry name" value="TPR_rpt"/>
</dbReference>
<evidence type="ECO:0000313" key="10">
    <source>
        <dbReference type="Proteomes" id="UP000199321"/>
    </source>
</evidence>
<dbReference type="Proteomes" id="UP000199321">
    <property type="component" value="Unassembled WGS sequence"/>
</dbReference>
<dbReference type="InterPro" id="IPR011006">
    <property type="entry name" value="CheY-like_superfamily"/>
</dbReference>
<evidence type="ECO:0000256" key="2">
    <source>
        <dbReference type="ARBA" id="ARBA00012438"/>
    </source>
</evidence>
<dbReference type="InterPro" id="IPR004358">
    <property type="entry name" value="Sig_transdc_His_kin-like_C"/>
</dbReference>
<dbReference type="Gene3D" id="1.25.40.10">
    <property type="entry name" value="Tetratricopeptide repeat domain"/>
    <property type="match status" value="1"/>
</dbReference>
<feature type="modified residue" description="4-aspartylphosphate" evidence="4">
    <location>
        <position position="676"/>
    </location>
</feature>
<dbReference type="EMBL" id="FNBA01000003">
    <property type="protein sequence ID" value="SDE88495.1"/>
    <property type="molecule type" value="Genomic_DNA"/>
</dbReference>
<protein>
    <recommendedName>
        <fullName evidence="2">histidine kinase</fullName>
        <ecNumber evidence="2">2.7.13.3</ecNumber>
    </recommendedName>
</protein>
<name>A0A1G7GK44_9FLAO</name>
<dbReference type="InterPro" id="IPR001789">
    <property type="entry name" value="Sig_transdc_resp-reg_receiver"/>
</dbReference>
<dbReference type="CDD" id="cd00082">
    <property type="entry name" value="HisKA"/>
    <property type="match status" value="1"/>
</dbReference>
<dbReference type="InterPro" id="IPR036890">
    <property type="entry name" value="HATPase_C_sf"/>
</dbReference>
<evidence type="ECO:0000256" key="5">
    <source>
        <dbReference type="SAM" id="Coils"/>
    </source>
</evidence>
<dbReference type="SUPFAM" id="SSF47384">
    <property type="entry name" value="Homodimeric domain of signal transducing histidine kinase"/>
    <property type="match status" value="1"/>
</dbReference>
<evidence type="ECO:0000256" key="4">
    <source>
        <dbReference type="PROSITE-ProRule" id="PRU00169"/>
    </source>
</evidence>
<dbReference type="STRING" id="227084.SAMN05421855_103188"/>
<proteinExistence type="predicted"/>
<evidence type="ECO:0000256" key="3">
    <source>
        <dbReference type="ARBA" id="ARBA00022553"/>
    </source>
</evidence>
<evidence type="ECO:0000259" key="7">
    <source>
        <dbReference type="PROSITE" id="PS50109"/>
    </source>
</evidence>
<dbReference type="FunFam" id="3.30.565.10:FF:000010">
    <property type="entry name" value="Sensor histidine kinase RcsC"/>
    <property type="match status" value="1"/>
</dbReference>
<evidence type="ECO:0000313" key="9">
    <source>
        <dbReference type="EMBL" id="SDE88495.1"/>
    </source>
</evidence>
<keyword evidence="6" id="KW-1133">Transmembrane helix</keyword>
<gene>
    <name evidence="9" type="ORF">SAMN05421855_103188</name>
</gene>
<keyword evidence="6" id="KW-0472">Membrane</keyword>
<comment type="catalytic activity">
    <reaction evidence="1">
        <text>ATP + protein L-histidine = ADP + protein N-phospho-L-histidine.</text>
        <dbReference type="EC" id="2.7.13.3"/>
    </reaction>
</comment>
<dbReference type="EC" id="2.7.13.3" evidence="2"/>
<dbReference type="PROSITE" id="PS50110">
    <property type="entry name" value="RESPONSE_REGULATORY"/>
    <property type="match status" value="1"/>
</dbReference>
<dbReference type="PANTHER" id="PTHR45339">
    <property type="entry name" value="HYBRID SIGNAL TRANSDUCTION HISTIDINE KINASE J"/>
    <property type="match status" value="1"/>
</dbReference>
<dbReference type="SMART" id="SM00448">
    <property type="entry name" value="REC"/>
    <property type="match status" value="1"/>
</dbReference>
<dbReference type="PRINTS" id="PR00344">
    <property type="entry name" value="BCTRLSENSOR"/>
</dbReference>